<organism evidence="2 3">
    <name type="scientific">Riccia fluitans</name>
    <dbReference type="NCBI Taxonomy" id="41844"/>
    <lineage>
        <taxon>Eukaryota</taxon>
        <taxon>Viridiplantae</taxon>
        <taxon>Streptophyta</taxon>
        <taxon>Embryophyta</taxon>
        <taxon>Marchantiophyta</taxon>
        <taxon>Marchantiopsida</taxon>
        <taxon>Marchantiidae</taxon>
        <taxon>Marchantiales</taxon>
        <taxon>Ricciaceae</taxon>
        <taxon>Riccia</taxon>
    </lineage>
</organism>
<dbReference type="AlphaFoldDB" id="A0ABD1YFJ9"/>
<evidence type="ECO:0000256" key="1">
    <source>
        <dbReference type="SAM" id="MobiDB-lite"/>
    </source>
</evidence>
<feature type="region of interest" description="Disordered" evidence="1">
    <location>
        <begin position="1"/>
        <end position="75"/>
    </location>
</feature>
<evidence type="ECO:0000313" key="2">
    <source>
        <dbReference type="EMBL" id="KAL2624457.1"/>
    </source>
</evidence>
<dbReference type="Proteomes" id="UP001605036">
    <property type="component" value="Unassembled WGS sequence"/>
</dbReference>
<evidence type="ECO:0000313" key="3">
    <source>
        <dbReference type="Proteomes" id="UP001605036"/>
    </source>
</evidence>
<reference evidence="2 3" key="1">
    <citation type="submission" date="2024-09" db="EMBL/GenBank/DDBJ databases">
        <title>Chromosome-scale assembly of Riccia fluitans.</title>
        <authorList>
            <person name="Paukszto L."/>
            <person name="Sawicki J."/>
            <person name="Karawczyk K."/>
            <person name="Piernik-Szablinska J."/>
            <person name="Szczecinska M."/>
            <person name="Mazdziarz M."/>
        </authorList>
    </citation>
    <scope>NUCLEOTIDE SEQUENCE [LARGE SCALE GENOMIC DNA]</scope>
    <source>
        <strain evidence="2">Rf_01</strain>
        <tissue evidence="2">Aerial parts of the thallus</tissue>
    </source>
</reference>
<feature type="compositionally biased region" description="Basic and acidic residues" evidence="1">
    <location>
        <begin position="54"/>
        <end position="71"/>
    </location>
</feature>
<keyword evidence="3" id="KW-1185">Reference proteome</keyword>
<proteinExistence type="predicted"/>
<protein>
    <submittedName>
        <fullName evidence="2">Uncharacterized protein</fullName>
    </submittedName>
</protein>
<feature type="compositionally biased region" description="Basic and acidic residues" evidence="1">
    <location>
        <begin position="8"/>
        <end position="23"/>
    </location>
</feature>
<comment type="caution">
    <text evidence="2">The sequence shown here is derived from an EMBL/GenBank/DDBJ whole genome shotgun (WGS) entry which is preliminary data.</text>
</comment>
<sequence>MDGLDPGHPGERNSQEDKTKQADGLEEDAITNLPHRSWPLFNLGAKPYSKGKKFTNDKGVPKNEDGTKSDDKEEEPVVIQEIGASSGGKVVPKKKARLILGTVWY</sequence>
<gene>
    <name evidence="2" type="ORF">R1flu_008702</name>
</gene>
<accession>A0ABD1YFJ9</accession>
<dbReference type="EMBL" id="JBHFFA010000005">
    <property type="protein sequence ID" value="KAL2624457.1"/>
    <property type="molecule type" value="Genomic_DNA"/>
</dbReference>
<name>A0ABD1YFJ9_9MARC</name>